<comment type="caution">
    <text evidence="1">The sequence shown here is derived from an EMBL/GenBank/DDBJ whole genome shotgun (WGS) entry which is preliminary data.</text>
</comment>
<evidence type="ECO:0008006" key="3">
    <source>
        <dbReference type="Google" id="ProtNLM"/>
    </source>
</evidence>
<dbReference type="Proteomes" id="UP000824166">
    <property type="component" value="Unassembled WGS sequence"/>
</dbReference>
<evidence type="ECO:0000313" key="1">
    <source>
        <dbReference type="EMBL" id="MBU8869195.1"/>
    </source>
</evidence>
<organism evidence="1 2">
    <name type="scientific">Paenarthrobacter aromaticivorans</name>
    <dbReference type="NCBI Taxonomy" id="2849150"/>
    <lineage>
        <taxon>Bacteria</taxon>
        <taxon>Bacillati</taxon>
        <taxon>Actinomycetota</taxon>
        <taxon>Actinomycetes</taxon>
        <taxon>Micrococcales</taxon>
        <taxon>Micrococcaceae</taxon>
        <taxon>Paenarthrobacter</taxon>
    </lineage>
</organism>
<evidence type="ECO:0000313" key="2">
    <source>
        <dbReference type="Proteomes" id="UP000824166"/>
    </source>
</evidence>
<reference evidence="1 2" key="1">
    <citation type="submission" date="2021-06" db="EMBL/GenBank/DDBJ databases">
        <authorList>
            <person name="Jeong J.W."/>
        </authorList>
    </citation>
    <scope>NUCLEOTIDE SEQUENCE [LARGE SCALE GENOMIC DNA]</scope>
    <source>
        <strain evidence="1 2">MMS21-TAE1-1</strain>
    </source>
</reference>
<sequence length="160" mass="18299">MSVTRDEARFWSKVIKGPRENDCWLWTGAVGDDGYGRFWIKTPTGQQAVRPQRLAHLLLTGEQLHPDIKLLHSCDIPLCVRATGGRDSHLFPGTQVENLMDRSQKRRHANAHSWRWRGVGRVNFTARSRQLRDALKAHGWEESVIRPLMSGHDPDAPTLF</sequence>
<protein>
    <recommendedName>
        <fullName evidence="3">HNH nuclease domain-containing protein</fullName>
    </recommendedName>
</protein>
<name>A0ABS6IBU8_9MICC</name>
<proteinExistence type="predicted"/>
<gene>
    <name evidence="1" type="ORF">KSW38_23130</name>
</gene>
<keyword evidence="2" id="KW-1185">Reference proteome</keyword>
<dbReference type="EMBL" id="JAHOPC010000029">
    <property type="protein sequence ID" value="MBU8869195.1"/>
    <property type="molecule type" value="Genomic_DNA"/>
</dbReference>
<accession>A0ABS6IBU8</accession>